<sequence length="412" mass="43229">MSDARAIEAVTKTLLHLIGESVNDSGLGFGGAVKVIAQPPHEVRTEIEPLQCNLFLYRTEVDAALRNADPLDLLPGESGDPALPLVLHYLITPYIQGGRDTDAHRVLGLAVRAIHEQTLLTSARLTDSGPFSNVAAQLDRIRITWQPLGESDIYSLWSAFQAPYRLSAAFEVRAVLIDSRRPRRAPVPVLKRGAADQGPVAQGDIASPFPELQSAAPQNNQASAHPGEAVLLHGAKLGASSARVELTHPLLAAPLVIPASGVAADSVRFTLPAAGVPAGLWSVALILTDTVAGEEVSTSTNGVPLSVAPRVTSGMPMTVARDPAGAATVHLTCDPPVLAGQPVVLIADGRSVAEKRTDTATPVTGTALTFVIAAAAPGRHLLRLRVGGVDSRLVDRSQPKPRFDPTQTLTVT</sequence>
<evidence type="ECO:0000256" key="1">
    <source>
        <dbReference type="SAM" id="MobiDB-lite"/>
    </source>
</evidence>
<feature type="region of interest" description="Disordered" evidence="1">
    <location>
        <begin position="393"/>
        <end position="412"/>
    </location>
</feature>
<dbReference type="AlphaFoldDB" id="A0A3A4KMU6"/>
<keyword evidence="4" id="KW-1185">Reference proteome</keyword>
<dbReference type="InterPro" id="IPR025351">
    <property type="entry name" value="Pvc16_N"/>
</dbReference>
<evidence type="ECO:0000313" key="4">
    <source>
        <dbReference type="Proteomes" id="UP000266677"/>
    </source>
</evidence>
<feature type="compositionally biased region" description="Basic and acidic residues" evidence="1">
    <location>
        <begin position="393"/>
        <end position="403"/>
    </location>
</feature>
<dbReference type="OrthoDB" id="527247at2"/>
<name>A0A3A4KMU6_9NOCA</name>
<evidence type="ECO:0000313" key="3">
    <source>
        <dbReference type="EMBL" id="RJO70866.1"/>
    </source>
</evidence>
<dbReference type="Pfam" id="PF14065">
    <property type="entry name" value="Pvc16_N"/>
    <property type="match status" value="1"/>
</dbReference>
<gene>
    <name evidence="3" type="ORF">D5S18_27165</name>
</gene>
<dbReference type="EMBL" id="QZFU01000036">
    <property type="protein sequence ID" value="RJO70866.1"/>
    <property type="molecule type" value="Genomic_DNA"/>
</dbReference>
<comment type="caution">
    <text evidence="3">The sequence shown here is derived from an EMBL/GenBank/DDBJ whole genome shotgun (WGS) entry which is preliminary data.</text>
</comment>
<dbReference type="RefSeq" id="WP_120043923.1">
    <property type="nucleotide sequence ID" value="NZ_QZFU01000036.1"/>
</dbReference>
<evidence type="ECO:0000259" key="2">
    <source>
        <dbReference type="Pfam" id="PF14065"/>
    </source>
</evidence>
<organism evidence="3 4">
    <name type="scientific">Nocardia panacis</name>
    <dbReference type="NCBI Taxonomy" id="2340916"/>
    <lineage>
        <taxon>Bacteria</taxon>
        <taxon>Bacillati</taxon>
        <taxon>Actinomycetota</taxon>
        <taxon>Actinomycetes</taxon>
        <taxon>Mycobacteriales</taxon>
        <taxon>Nocardiaceae</taxon>
        <taxon>Nocardia</taxon>
    </lineage>
</organism>
<reference evidence="3 4" key="1">
    <citation type="submission" date="2018-09" db="EMBL/GenBank/DDBJ databases">
        <title>YIM PH21274 draft genome.</title>
        <authorList>
            <person name="Miao C."/>
        </authorList>
    </citation>
    <scope>NUCLEOTIDE SEQUENCE [LARGE SCALE GENOMIC DNA]</scope>
    <source>
        <strain evidence="3 4">YIM PH 21724</strain>
    </source>
</reference>
<feature type="compositionally biased region" description="Low complexity" evidence="1">
    <location>
        <begin position="213"/>
        <end position="224"/>
    </location>
</feature>
<feature type="domain" description="Pvc16 N-terminal" evidence="2">
    <location>
        <begin position="9"/>
        <end position="190"/>
    </location>
</feature>
<proteinExistence type="predicted"/>
<protein>
    <submittedName>
        <fullName evidence="3">DUF4255 domain-containing protein</fullName>
    </submittedName>
</protein>
<dbReference type="Proteomes" id="UP000266677">
    <property type="component" value="Unassembled WGS sequence"/>
</dbReference>
<feature type="region of interest" description="Disordered" evidence="1">
    <location>
        <begin position="191"/>
        <end position="224"/>
    </location>
</feature>
<accession>A0A3A4KMU6</accession>